<dbReference type="PANTHER" id="PTHR32182:SF0">
    <property type="entry name" value="DNA REPLICATION AND REPAIR PROTEIN RECF"/>
    <property type="match status" value="1"/>
</dbReference>
<keyword evidence="13" id="KW-1185">Reference proteome</keyword>
<evidence type="ECO:0000256" key="3">
    <source>
        <dbReference type="ARBA" id="ARBA00020170"/>
    </source>
</evidence>
<dbReference type="InterPro" id="IPR042174">
    <property type="entry name" value="RecF_2"/>
</dbReference>
<dbReference type="PANTHER" id="PTHR32182">
    <property type="entry name" value="DNA REPLICATION AND REPAIR PROTEIN RECF"/>
    <property type="match status" value="1"/>
</dbReference>
<dbReference type="NCBIfam" id="TIGR00611">
    <property type="entry name" value="recf"/>
    <property type="match status" value="1"/>
</dbReference>
<keyword evidence="9 10" id="KW-0234">DNA repair</keyword>
<dbReference type="InterPro" id="IPR003395">
    <property type="entry name" value="RecF/RecN/SMC_N"/>
</dbReference>
<evidence type="ECO:0000256" key="2">
    <source>
        <dbReference type="ARBA" id="ARBA00008016"/>
    </source>
</evidence>
<comment type="subcellular location">
    <subcellularLocation>
        <location evidence="1 9 10">Cytoplasm</location>
    </subcellularLocation>
</comment>
<keyword evidence="9 10" id="KW-0742">SOS response</keyword>
<dbReference type="EMBL" id="JBHSUS010000001">
    <property type="protein sequence ID" value="MFC6441683.1"/>
    <property type="molecule type" value="Genomic_DNA"/>
</dbReference>
<keyword evidence="5 9" id="KW-0235">DNA replication</keyword>
<evidence type="ECO:0000313" key="13">
    <source>
        <dbReference type="Proteomes" id="UP001596364"/>
    </source>
</evidence>
<dbReference type="Gene3D" id="1.20.1050.90">
    <property type="entry name" value="RecF/RecN/SMC, N-terminal domain"/>
    <property type="match status" value="1"/>
</dbReference>
<evidence type="ECO:0000256" key="1">
    <source>
        <dbReference type="ARBA" id="ARBA00004496"/>
    </source>
</evidence>
<evidence type="ECO:0000256" key="9">
    <source>
        <dbReference type="HAMAP-Rule" id="MF_00365"/>
    </source>
</evidence>
<dbReference type="RefSeq" id="WP_131257562.1">
    <property type="nucleotide sequence ID" value="NZ_JBHSUS010000001.1"/>
</dbReference>
<dbReference type="HAMAP" id="MF_00365">
    <property type="entry name" value="RecF"/>
    <property type="match status" value="1"/>
</dbReference>
<evidence type="ECO:0000256" key="10">
    <source>
        <dbReference type="RuleBase" id="RU000578"/>
    </source>
</evidence>
<protein>
    <recommendedName>
        <fullName evidence="3 9">DNA replication and repair protein RecF</fullName>
    </recommendedName>
</protein>
<accession>A0ABW1XP55</accession>
<sequence>MRLDAVQIKYFRNIQDAVLMPASCLNIIVGENGSGKTSLLEAIHYVSYGRSFRTSKYQNLIAHESSAFVLFARVFDQHSGVRKVGLERKRNGQVDMRIDGEKLNRILDFASRMPTQVFTPLSSELLTGSPGNRRSFVDWLLFHVKQRSFSELSKRYSQVLKQRNAMLKTRQLDSQQEGFWLAQLNEYGSVIDHLRQEIVEQLKPHFSHIIAQFLPEFSFEITYYRGWEKDANLADSLATHSHRDRAYGFTSVGPHKADIRIKADGKSAQDILSRGQLRVLTAALQLSQSRLLYQQNSERCLFLLDDIGAELDKHKRGLFLQELLKAEAQIFVTATDVHQVTDVLTESVDKKVFHVKQGIVNEEKIING</sequence>
<comment type="similarity">
    <text evidence="2 9 10">Belongs to the RecF family.</text>
</comment>
<keyword evidence="4 9" id="KW-0963">Cytoplasm</keyword>
<dbReference type="InterPro" id="IPR018078">
    <property type="entry name" value="DNA-binding_RecF_CS"/>
</dbReference>
<evidence type="ECO:0000259" key="11">
    <source>
        <dbReference type="Pfam" id="PF02463"/>
    </source>
</evidence>
<dbReference type="InterPro" id="IPR001238">
    <property type="entry name" value="DNA-binding_RecF"/>
</dbReference>
<evidence type="ECO:0000256" key="5">
    <source>
        <dbReference type="ARBA" id="ARBA00022705"/>
    </source>
</evidence>
<dbReference type="Proteomes" id="UP001596364">
    <property type="component" value="Unassembled WGS sequence"/>
</dbReference>
<dbReference type="InterPro" id="IPR027417">
    <property type="entry name" value="P-loop_NTPase"/>
</dbReference>
<proteinExistence type="inferred from homology"/>
<dbReference type="Gene3D" id="3.40.50.300">
    <property type="entry name" value="P-loop containing nucleotide triphosphate hydrolases"/>
    <property type="match status" value="1"/>
</dbReference>
<evidence type="ECO:0000313" key="12">
    <source>
        <dbReference type="EMBL" id="MFC6441683.1"/>
    </source>
</evidence>
<comment type="function">
    <text evidence="9 10">The RecF protein is involved in DNA metabolism; it is required for DNA replication and normal SOS inducibility. RecF binds preferentially to single-stranded, linear DNA. It also seems to bind ATP.</text>
</comment>
<evidence type="ECO:0000256" key="4">
    <source>
        <dbReference type="ARBA" id="ARBA00022490"/>
    </source>
</evidence>
<keyword evidence="6 9" id="KW-0547">Nucleotide-binding</keyword>
<evidence type="ECO:0000256" key="8">
    <source>
        <dbReference type="ARBA" id="ARBA00023125"/>
    </source>
</evidence>
<evidence type="ECO:0000256" key="7">
    <source>
        <dbReference type="ARBA" id="ARBA00022840"/>
    </source>
</evidence>
<dbReference type="PROSITE" id="PS00618">
    <property type="entry name" value="RECF_2"/>
    <property type="match status" value="1"/>
</dbReference>
<comment type="caution">
    <text evidence="12">The sequence shown here is derived from an EMBL/GenBank/DDBJ whole genome shotgun (WGS) entry which is preliminary data.</text>
</comment>
<keyword evidence="9 10" id="KW-0227">DNA damage</keyword>
<reference evidence="13" key="1">
    <citation type="journal article" date="2019" name="Int. J. Syst. Evol. Microbiol.">
        <title>The Global Catalogue of Microorganisms (GCM) 10K type strain sequencing project: providing services to taxonomists for standard genome sequencing and annotation.</title>
        <authorList>
            <consortium name="The Broad Institute Genomics Platform"/>
            <consortium name="The Broad Institute Genome Sequencing Center for Infectious Disease"/>
            <person name="Wu L."/>
            <person name="Ma J."/>
        </authorList>
    </citation>
    <scope>NUCLEOTIDE SEQUENCE [LARGE SCALE GENOMIC DNA]</scope>
    <source>
        <strain evidence="13">CGMCC 1.16031</strain>
    </source>
</reference>
<dbReference type="PROSITE" id="PS00617">
    <property type="entry name" value="RECF_1"/>
    <property type="match status" value="1"/>
</dbReference>
<feature type="domain" description="RecF/RecN/SMC N-terminal" evidence="11">
    <location>
        <begin position="3"/>
        <end position="358"/>
    </location>
</feature>
<dbReference type="Pfam" id="PF02463">
    <property type="entry name" value="SMC_N"/>
    <property type="match status" value="1"/>
</dbReference>
<organism evidence="12 13">
    <name type="scientific">Pseudobowmanella zhangzhouensis</name>
    <dbReference type="NCBI Taxonomy" id="1537679"/>
    <lineage>
        <taxon>Bacteria</taxon>
        <taxon>Pseudomonadati</taxon>
        <taxon>Pseudomonadota</taxon>
        <taxon>Gammaproteobacteria</taxon>
        <taxon>Alteromonadales</taxon>
        <taxon>Alteromonadaceae</taxon>
    </lineage>
</organism>
<evidence type="ECO:0000256" key="6">
    <source>
        <dbReference type="ARBA" id="ARBA00022741"/>
    </source>
</evidence>
<feature type="binding site" evidence="9">
    <location>
        <begin position="30"/>
        <end position="37"/>
    </location>
    <ligand>
        <name>ATP</name>
        <dbReference type="ChEBI" id="CHEBI:30616"/>
    </ligand>
</feature>
<name>A0ABW1XP55_9ALTE</name>
<keyword evidence="8 9" id="KW-0238">DNA-binding</keyword>
<keyword evidence="7 9" id="KW-0067">ATP-binding</keyword>
<gene>
    <name evidence="9 12" type="primary">recF</name>
    <name evidence="12" type="ORF">ACFP85_16130</name>
</gene>
<dbReference type="SUPFAM" id="SSF52540">
    <property type="entry name" value="P-loop containing nucleoside triphosphate hydrolases"/>
    <property type="match status" value="1"/>
</dbReference>